<dbReference type="Pfam" id="PF13601">
    <property type="entry name" value="HTH_34"/>
    <property type="match status" value="1"/>
</dbReference>
<dbReference type="InterPro" id="IPR027395">
    <property type="entry name" value="WH_DNA-bd_dom"/>
</dbReference>
<reference evidence="2" key="1">
    <citation type="journal article" date="2012" name="PLoS ONE">
        <title>Gene sets for utilization of primary and secondary nutrition supplies in the distal gut of endangered iberian lynx.</title>
        <authorList>
            <person name="Alcaide M."/>
            <person name="Messina E."/>
            <person name="Richter M."/>
            <person name="Bargiela R."/>
            <person name="Peplies J."/>
            <person name="Huws S.A."/>
            <person name="Newbold C.J."/>
            <person name="Golyshin P.N."/>
            <person name="Simon M.A."/>
            <person name="Lopez G."/>
            <person name="Yakimov M.M."/>
            <person name="Ferrer M."/>
        </authorList>
    </citation>
    <scope>NUCLEOTIDE SEQUENCE</scope>
</reference>
<comment type="caution">
    <text evidence="2">The sequence shown here is derived from an EMBL/GenBank/DDBJ whole genome shotgun (WGS) entry which is preliminary data.</text>
</comment>
<dbReference type="EMBL" id="AMCI01001346">
    <property type="protein sequence ID" value="EJX05832.1"/>
    <property type="molecule type" value="Genomic_DNA"/>
</dbReference>
<dbReference type="InterPro" id="IPR036390">
    <property type="entry name" value="WH_DNA-bd_sf"/>
</dbReference>
<dbReference type="Gene3D" id="1.10.10.10">
    <property type="entry name" value="Winged helix-like DNA-binding domain superfamily/Winged helix DNA-binding domain"/>
    <property type="match status" value="1"/>
</dbReference>
<dbReference type="AlphaFoldDB" id="J9GER5"/>
<gene>
    <name evidence="2" type="ORF">EVA_06060</name>
</gene>
<dbReference type="InterPro" id="IPR036388">
    <property type="entry name" value="WH-like_DNA-bd_sf"/>
</dbReference>
<name>J9GER5_9ZZZZ</name>
<evidence type="ECO:0000313" key="2">
    <source>
        <dbReference type="EMBL" id="EJX05832.1"/>
    </source>
</evidence>
<protein>
    <submittedName>
        <fullName evidence="2">Protein containing Transcriptional regulator PadR</fullName>
    </submittedName>
</protein>
<dbReference type="PANTHER" id="PTHR37318">
    <property type="entry name" value="BSL7504 PROTEIN"/>
    <property type="match status" value="1"/>
</dbReference>
<sequence>MTLLVSVEEADFNYLKEQTNATSGNISVQLDKLSSAGYITVTKEFVGKRTRTSCRLTEEGKRAMEEYIDTLKSYLNL</sequence>
<proteinExistence type="predicted"/>
<dbReference type="PANTHER" id="PTHR37318:SF1">
    <property type="entry name" value="BSL7504 PROTEIN"/>
    <property type="match status" value="1"/>
</dbReference>
<evidence type="ECO:0000259" key="1">
    <source>
        <dbReference type="Pfam" id="PF13601"/>
    </source>
</evidence>
<accession>J9GER5</accession>
<dbReference type="SUPFAM" id="SSF46785">
    <property type="entry name" value="Winged helix' DNA-binding domain"/>
    <property type="match status" value="1"/>
</dbReference>
<organism evidence="2">
    <name type="scientific">gut metagenome</name>
    <dbReference type="NCBI Taxonomy" id="749906"/>
    <lineage>
        <taxon>unclassified sequences</taxon>
        <taxon>metagenomes</taxon>
        <taxon>organismal metagenomes</taxon>
    </lineage>
</organism>
<feature type="domain" description="Winged helix DNA-binding" evidence="1">
    <location>
        <begin position="1"/>
        <end position="75"/>
    </location>
</feature>